<dbReference type="SUPFAM" id="SSF53474">
    <property type="entry name" value="alpha/beta-Hydrolases"/>
    <property type="match status" value="1"/>
</dbReference>
<evidence type="ECO:0000313" key="3">
    <source>
        <dbReference type="EMBL" id="KDP25278.1"/>
    </source>
</evidence>
<dbReference type="AlphaFoldDB" id="A0A067JR55"/>
<organism evidence="3 4">
    <name type="scientific">Jatropha curcas</name>
    <name type="common">Barbados nut</name>
    <dbReference type="NCBI Taxonomy" id="180498"/>
    <lineage>
        <taxon>Eukaryota</taxon>
        <taxon>Viridiplantae</taxon>
        <taxon>Streptophyta</taxon>
        <taxon>Embryophyta</taxon>
        <taxon>Tracheophyta</taxon>
        <taxon>Spermatophyta</taxon>
        <taxon>Magnoliopsida</taxon>
        <taxon>eudicotyledons</taxon>
        <taxon>Gunneridae</taxon>
        <taxon>Pentapetalae</taxon>
        <taxon>rosids</taxon>
        <taxon>fabids</taxon>
        <taxon>Malpighiales</taxon>
        <taxon>Euphorbiaceae</taxon>
        <taxon>Crotonoideae</taxon>
        <taxon>Jatropheae</taxon>
        <taxon>Jatropha</taxon>
    </lineage>
</organism>
<dbReference type="Pfam" id="PF07859">
    <property type="entry name" value="Abhydrolase_3"/>
    <property type="match status" value="1"/>
</dbReference>
<evidence type="ECO:0000256" key="1">
    <source>
        <dbReference type="ARBA" id="ARBA00010515"/>
    </source>
</evidence>
<dbReference type="STRING" id="180498.A0A067JR55"/>
<dbReference type="Gene3D" id="3.40.50.1820">
    <property type="entry name" value="alpha/beta hydrolase"/>
    <property type="match status" value="1"/>
</dbReference>
<comment type="similarity">
    <text evidence="1">Belongs to the 'GDXG' lipolytic enzyme family.</text>
</comment>
<protein>
    <recommendedName>
        <fullName evidence="2">Alpha/beta hydrolase fold-3 domain-containing protein</fullName>
    </recommendedName>
</protein>
<keyword evidence="4" id="KW-1185">Reference proteome</keyword>
<dbReference type="GO" id="GO:0016787">
    <property type="term" value="F:hydrolase activity"/>
    <property type="evidence" value="ECO:0007669"/>
    <property type="project" value="InterPro"/>
</dbReference>
<dbReference type="InterPro" id="IPR013094">
    <property type="entry name" value="AB_hydrolase_3"/>
</dbReference>
<sequence length="111" mass="11920">MAEGSNGFGPEPWLDKHVDFGRDFLAGESAGANIAQYVAVKAGVNGLEDLKITGLFTVHPFFGDEVESNMYKYLCPTSSGSSDDAKLVPNLLKLGCDKSDATKVPHLKLRC</sequence>
<dbReference type="InterPro" id="IPR029058">
    <property type="entry name" value="AB_hydrolase_fold"/>
</dbReference>
<dbReference type="PANTHER" id="PTHR23024:SF408">
    <property type="entry name" value="ALPHA_BETA HYDROLASE FOLD-3 DOMAIN-CONTAINING PROTEIN"/>
    <property type="match status" value="1"/>
</dbReference>
<dbReference type="PANTHER" id="PTHR23024">
    <property type="entry name" value="ARYLACETAMIDE DEACETYLASE"/>
    <property type="match status" value="1"/>
</dbReference>
<proteinExistence type="inferred from homology"/>
<evidence type="ECO:0000259" key="2">
    <source>
        <dbReference type="Pfam" id="PF07859"/>
    </source>
</evidence>
<dbReference type="Proteomes" id="UP000027138">
    <property type="component" value="Unassembled WGS sequence"/>
</dbReference>
<name>A0A067JR55_JATCU</name>
<accession>A0A067JR55</accession>
<gene>
    <name evidence="3" type="ORF">JCGZ_20434</name>
</gene>
<evidence type="ECO:0000313" key="4">
    <source>
        <dbReference type="Proteomes" id="UP000027138"/>
    </source>
</evidence>
<dbReference type="InterPro" id="IPR050466">
    <property type="entry name" value="Carboxylest/Gibb_receptor"/>
</dbReference>
<reference evidence="3 4" key="1">
    <citation type="journal article" date="2014" name="PLoS ONE">
        <title>Global Analysis of Gene Expression Profiles in Physic Nut (Jatropha curcas L.) Seedlings Exposed to Salt Stress.</title>
        <authorList>
            <person name="Zhang L."/>
            <person name="Zhang C."/>
            <person name="Wu P."/>
            <person name="Chen Y."/>
            <person name="Li M."/>
            <person name="Jiang H."/>
            <person name="Wu G."/>
        </authorList>
    </citation>
    <scope>NUCLEOTIDE SEQUENCE [LARGE SCALE GENOMIC DNA]</scope>
    <source>
        <strain evidence="4">cv. GZQX0401</strain>
        <tissue evidence="3">Young leaves</tissue>
    </source>
</reference>
<feature type="domain" description="Alpha/beta hydrolase fold-3" evidence="2">
    <location>
        <begin position="13"/>
        <end position="64"/>
    </location>
</feature>
<dbReference type="EMBL" id="KK914993">
    <property type="protein sequence ID" value="KDP25278.1"/>
    <property type="molecule type" value="Genomic_DNA"/>
</dbReference>
<dbReference type="OrthoDB" id="408631at2759"/>